<dbReference type="NCBIfam" id="TIGR01444">
    <property type="entry name" value="fkbM_fam"/>
    <property type="match status" value="1"/>
</dbReference>
<proteinExistence type="predicted"/>
<dbReference type="Proteomes" id="UP000812277">
    <property type="component" value="Unassembled WGS sequence"/>
</dbReference>
<dbReference type="Pfam" id="PF05050">
    <property type="entry name" value="Methyltransf_21"/>
    <property type="match status" value="1"/>
</dbReference>
<comment type="caution">
    <text evidence="2">The sequence shown here is derived from an EMBL/GenBank/DDBJ whole genome shotgun (WGS) entry which is preliminary data.</text>
</comment>
<keyword evidence="3" id="KW-1185">Reference proteome</keyword>
<keyword evidence="2" id="KW-0808">Transferase</keyword>
<accession>A0ABS7D466</accession>
<dbReference type="RefSeq" id="WP_219871625.1">
    <property type="nucleotide sequence ID" value="NZ_JAHZIJ010000003.1"/>
</dbReference>
<dbReference type="InterPro" id="IPR052514">
    <property type="entry name" value="SAM-dependent_MTase"/>
</dbReference>
<name>A0ABS7D466_9BACL</name>
<dbReference type="InterPro" id="IPR006342">
    <property type="entry name" value="FkbM_mtfrase"/>
</dbReference>
<keyword evidence="2" id="KW-0489">Methyltransferase</keyword>
<dbReference type="GO" id="GO:0008168">
    <property type="term" value="F:methyltransferase activity"/>
    <property type="evidence" value="ECO:0007669"/>
    <property type="project" value="UniProtKB-KW"/>
</dbReference>
<dbReference type="EMBL" id="JAHZIJ010000003">
    <property type="protein sequence ID" value="MBW7474372.1"/>
    <property type="molecule type" value="Genomic_DNA"/>
</dbReference>
<evidence type="ECO:0000313" key="3">
    <source>
        <dbReference type="Proteomes" id="UP000812277"/>
    </source>
</evidence>
<dbReference type="PANTHER" id="PTHR34203:SF15">
    <property type="entry name" value="SLL1173 PROTEIN"/>
    <property type="match status" value="1"/>
</dbReference>
<organism evidence="2 3">
    <name type="scientific">Paenibacillus oenotherae</name>
    <dbReference type="NCBI Taxonomy" id="1435645"/>
    <lineage>
        <taxon>Bacteria</taxon>
        <taxon>Bacillati</taxon>
        <taxon>Bacillota</taxon>
        <taxon>Bacilli</taxon>
        <taxon>Bacillales</taxon>
        <taxon>Paenibacillaceae</taxon>
        <taxon>Paenibacillus</taxon>
    </lineage>
</organism>
<evidence type="ECO:0000313" key="2">
    <source>
        <dbReference type="EMBL" id="MBW7474372.1"/>
    </source>
</evidence>
<dbReference type="SUPFAM" id="SSF53335">
    <property type="entry name" value="S-adenosyl-L-methionine-dependent methyltransferases"/>
    <property type="match status" value="1"/>
</dbReference>
<dbReference type="GO" id="GO:0032259">
    <property type="term" value="P:methylation"/>
    <property type="evidence" value="ECO:0007669"/>
    <property type="project" value="UniProtKB-KW"/>
</dbReference>
<gene>
    <name evidence="2" type="ORF">K0T92_06415</name>
</gene>
<feature type="domain" description="Methyltransferase FkbM" evidence="1">
    <location>
        <begin position="56"/>
        <end position="199"/>
    </location>
</feature>
<dbReference type="InterPro" id="IPR029063">
    <property type="entry name" value="SAM-dependent_MTases_sf"/>
</dbReference>
<protein>
    <submittedName>
        <fullName evidence="2">FkbM family methyltransferase</fullName>
    </submittedName>
</protein>
<dbReference type="PANTHER" id="PTHR34203">
    <property type="entry name" value="METHYLTRANSFERASE, FKBM FAMILY PROTEIN"/>
    <property type="match status" value="1"/>
</dbReference>
<reference evidence="2 3" key="1">
    <citation type="submission" date="2021-07" db="EMBL/GenBank/DDBJ databases">
        <title>Paenibacillus radiodurans sp. nov., isolated from the southeastern edge of Tengger Desert.</title>
        <authorList>
            <person name="Zhang G."/>
        </authorList>
    </citation>
    <scope>NUCLEOTIDE SEQUENCE [LARGE SCALE GENOMIC DNA]</scope>
    <source>
        <strain evidence="2 3">DT7-4</strain>
    </source>
</reference>
<dbReference type="Gene3D" id="3.40.50.150">
    <property type="entry name" value="Vaccinia Virus protein VP39"/>
    <property type="match status" value="1"/>
</dbReference>
<sequence length="257" mass="28903">MKTITMHYPGNLTAFALSSGDRDQILAGIEHNSGFYEPHIMNVLTHIVGPEWVCLDIGANIGAISLAMGYRASGGGVVFAFEPSSENFRYLSLNVMQNKAGNIIPLKLGVYEENKQMAFSFIDFGGGWSHITTEHAERGIQETVTCVKLDDWAVKRGLRRLDLIKLDVEGAEVPALKGAEGIIRGFRPDLIVEFNPGAQQTIFQEDPSLLFDKLQELYPRLFVIDFNFTVYQLHTYEQLMNLFRDGREVVDLYCTFK</sequence>
<evidence type="ECO:0000259" key="1">
    <source>
        <dbReference type="Pfam" id="PF05050"/>
    </source>
</evidence>